<proteinExistence type="predicted"/>
<feature type="compositionally biased region" description="Pro residues" evidence="1">
    <location>
        <begin position="126"/>
        <end position="136"/>
    </location>
</feature>
<dbReference type="InParanoid" id="A0A0H2R6S9"/>
<dbReference type="PROSITE" id="PS50835">
    <property type="entry name" value="IG_LIKE"/>
    <property type="match status" value="1"/>
</dbReference>
<sequence length="464" mass="50035">MPSPTRQRELIGDVATSSRPPPPLPRPRQLSLAMGSSSWRAWPRRRQRVLLAIAHSRAARQHDDVQHANTSAHDPPSNTPPTSPQHHVVPASTPARSTASTSAHDDLPPSFQSSSSSAHVVELPSSPTPSFPPPSSPDRARAPHPLATSSTPSPDMELTTSRSTSSSPAHDVKLAPHLPSTSSTPAPHLPTTSSSPDHEVELACARPPARRLTTSSSPACDVELAWPRRGPHDLLTTSSSPARDVQLAISSTPPPDDVKLTCPRRGPRPRTKSSSPAHDVQIKLPTSVQIACPRSSPAHDVQLQSSTDPTPCPPPITNMDPTSSKTPPSSTPAMSLLLVPSLKIMVTTSCTTDGTYLLHHDFSALAQHLEHGTSRRRPRPSLYPPPRTRILASWSLWADGLEVHFLVRAMSGSRAENSPAHDVQRAHYTRVVYPNSVSSSTMESWSSLCQAPQLLHSRQQIRAK</sequence>
<feature type="compositionally biased region" description="Low complexity" evidence="1">
    <location>
        <begin position="321"/>
        <end position="332"/>
    </location>
</feature>
<evidence type="ECO:0000313" key="3">
    <source>
        <dbReference type="EMBL" id="KLO05198.1"/>
    </source>
</evidence>
<dbReference type="AlphaFoldDB" id="A0A0H2R6S9"/>
<evidence type="ECO:0000313" key="4">
    <source>
        <dbReference type="Proteomes" id="UP000053477"/>
    </source>
</evidence>
<feature type="compositionally biased region" description="Basic and acidic residues" evidence="1">
    <location>
        <begin position="1"/>
        <end position="11"/>
    </location>
</feature>
<dbReference type="STRING" id="27342.A0A0H2R6S9"/>
<gene>
    <name evidence="3" type="ORF">SCHPADRAFT_1003015</name>
</gene>
<name>A0A0H2R6S9_9AGAM</name>
<keyword evidence="4" id="KW-1185">Reference proteome</keyword>
<feature type="domain" description="Ig-like" evidence="2">
    <location>
        <begin position="179"/>
        <end position="262"/>
    </location>
</feature>
<reference evidence="3 4" key="1">
    <citation type="submission" date="2015-04" db="EMBL/GenBank/DDBJ databases">
        <title>Complete genome sequence of Schizopora paradoxa KUC8140, a cosmopolitan wood degrader in East Asia.</title>
        <authorList>
            <consortium name="DOE Joint Genome Institute"/>
            <person name="Min B."/>
            <person name="Park H."/>
            <person name="Jang Y."/>
            <person name="Kim J.-J."/>
            <person name="Kim K.H."/>
            <person name="Pangilinan J."/>
            <person name="Lipzen A."/>
            <person name="Riley R."/>
            <person name="Grigoriev I.V."/>
            <person name="Spatafora J.W."/>
            <person name="Choi I.-G."/>
        </authorList>
    </citation>
    <scope>NUCLEOTIDE SEQUENCE [LARGE SCALE GENOMIC DNA]</scope>
    <source>
        <strain evidence="3 4">KUC8140</strain>
    </source>
</reference>
<feature type="region of interest" description="Disordered" evidence="1">
    <location>
        <begin position="248"/>
        <end position="282"/>
    </location>
</feature>
<dbReference type="Proteomes" id="UP000053477">
    <property type="component" value="Unassembled WGS sequence"/>
</dbReference>
<protein>
    <recommendedName>
        <fullName evidence="2">Ig-like domain-containing protein</fullName>
    </recommendedName>
</protein>
<feature type="region of interest" description="Disordered" evidence="1">
    <location>
        <begin position="294"/>
        <end position="332"/>
    </location>
</feature>
<feature type="compositionally biased region" description="Polar residues" evidence="1">
    <location>
        <begin position="147"/>
        <end position="168"/>
    </location>
</feature>
<feature type="compositionally biased region" description="Low complexity" evidence="1">
    <location>
        <begin position="90"/>
        <end position="125"/>
    </location>
</feature>
<dbReference type="InterPro" id="IPR007110">
    <property type="entry name" value="Ig-like_dom"/>
</dbReference>
<evidence type="ECO:0000256" key="1">
    <source>
        <dbReference type="SAM" id="MobiDB-lite"/>
    </source>
</evidence>
<evidence type="ECO:0000259" key="2">
    <source>
        <dbReference type="PROSITE" id="PS50835"/>
    </source>
</evidence>
<feature type="compositionally biased region" description="Polar residues" evidence="1">
    <location>
        <begin position="179"/>
        <end position="195"/>
    </location>
</feature>
<accession>A0A0H2R6S9</accession>
<dbReference type="EMBL" id="KQ086346">
    <property type="protein sequence ID" value="KLO05198.1"/>
    <property type="molecule type" value="Genomic_DNA"/>
</dbReference>
<organism evidence="3 4">
    <name type="scientific">Schizopora paradoxa</name>
    <dbReference type="NCBI Taxonomy" id="27342"/>
    <lineage>
        <taxon>Eukaryota</taxon>
        <taxon>Fungi</taxon>
        <taxon>Dikarya</taxon>
        <taxon>Basidiomycota</taxon>
        <taxon>Agaricomycotina</taxon>
        <taxon>Agaricomycetes</taxon>
        <taxon>Hymenochaetales</taxon>
        <taxon>Schizoporaceae</taxon>
        <taxon>Schizopora</taxon>
    </lineage>
</organism>
<feature type="region of interest" description="Disordered" evidence="1">
    <location>
        <begin position="1"/>
        <end position="201"/>
    </location>
</feature>